<reference evidence="4 5" key="1">
    <citation type="submission" date="2012-12" db="EMBL/GenBank/DDBJ databases">
        <title>Novel taxa of Listeriaceae from agricultural environments in the United States.</title>
        <authorList>
            <person name="den Bakker H.C."/>
            <person name="Allred A."/>
            <person name="Warchocki S."/>
            <person name="Wright E.M."/>
            <person name="Burrell A."/>
            <person name="Nightingale K.K."/>
            <person name="Kephart D."/>
            <person name="Wiedmann M."/>
        </authorList>
    </citation>
    <scope>NUCLEOTIDE SEQUENCE [LARGE SCALE GENOMIC DNA]</scope>
    <source>
        <strain evidence="4 5">FSL F6-1183</strain>
    </source>
</reference>
<dbReference type="PANTHER" id="PTHR33359:SF1">
    <property type="entry name" value="MOLYBDOPTERIN SYNTHASE SULFUR CARRIER SUBUNIT"/>
    <property type="match status" value="1"/>
</dbReference>
<dbReference type="Gene3D" id="3.10.20.30">
    <property type="match status" value="1"/>
</dbReference>
<evidence type="ECO:0000313" key="4">
    <source>
        <dbReference type="EMBL" id="EUJ27985.1"/>
    </source>
</evidence>
<dbReference type="GO" id="GO:0000166">
    <property type="term" value="F:nucleotide binding"/>
    <property type="evidence" value="ECO:0007669"/>
    <property type="project" value="UniProtKB-KW"/>
</dbReference>
<protein>
    <recommendedName>
        <fullName evidence="3">Molybdopterin synthase sulfur carrier subunit</fullName>
    </recommendedName>
</protein>
<dbReference type="GO" id="GO:1990133">
    <property type="term" value="C:molybdopterin adenylyltransferase complex"/>
    <property type="evidence" value="ECO:0007669"/>
    <property type="project" value="TreeGrafter"/>
</dbReference>
<sequence>MIEIKLFAYLSEKLGPQISYTLPETITKQSLLALLAETYPTLSDELKHCNVAVNQAFISEQAVFFTTDIKELAIIPPVSGG</sequence>
<dbReference type="InterPro" id="IPR016155">
    <property type="entry name" value="Mopterin_synth/thiamin_S_b"/>
</dbReference>
<dbReference type="SUPFAM" id="SSF54285">
    <property type="entry name" value="MoaD/ThiS"/>
    <property type="match status" value="1"/>
</dbReference>
<evidence type="ECO:0000256" key="3">
    <source>
        <dbReference type="ARBA" id="ARBA00024247"/>
    </source>
</evidence>
<dbReference type="Pfam" id="PF02597">
    <property type="entry name" value="ThiS"/>
    <property type="match status" value="1"/>
</dbReference>
<dbReference type="InterPro" id="IPR012675">
    <property type="entry name" value="Beta-grasp_dom_sf"/>
</dbReference>
<dbReference type="Proteomes" id="UP000019251">
    <property type="component" value="Unassembled WGS sequence"/>
</dbReference>
<comment type="caution">
    <text evidence="4">The sequence shown here is derived from an EMBL/GenBank/DDBJ whole genome shotgun (WGS) entry which is preliminary data.</text>
</comment>
<dbReference type="AlphaFoldDB" id="A0A829R883"/>
<evidence type="ECO:0000313" key="5">
    <source>
        <dbReference type="Proteomes" id="UP000019251"/>
    </source>
</evidence>
<dbReference type="InterPro" id="IPR003749">
    <property type="entry name" value="ThiS/MoaD-like"/>
</dbReference>
<dbReference type="GO" id="GO:0006777">
    <property type="term" value="P:Mo-molybdopterin cofactor biosynthetic process"/>
    <property type="evidence" value="ECO:0007669"/>
    <property type="project" value="InterPro"/>
</dbReference>
<name>A0A829R883_LISGR</name>
<dbReference type="CDD" id="cd00754">
    <property type="entry name" value="Ubl_MoaD"/>
    <property type="match status" value="1"/>
</dbReference>
<dbReference type="RefSeq" id="WP_036105946.1">
    <property type="nucleotide sequence ID" value="NZ_AODG01000010.1"/>
</dbReference>
<dbReference type="PANTHER" id="PTHR33359">
    <property type="entry name" value="MOLYBDOPTERIN SYNTHASE SULFUR CARRIER SUBUNIT"/>
    <property type="match status" value="1"/>
</dbReference>
<evidence type="ECO:0000256" key="1">
    <source>
        <dbReference type="ARBA" id="ARBA00022741"/>
    </source>
</evidence>
<keyword evidence="1" id="KW-0547">Nucleotide-binding</keyword>
<accession>A0A829R883</accession>
<proteinExistence type="inferred from homology"/>
<dbReference type="EMBL" id="AODG01000010">
    <property type="protein sequence ID" value="EUJ27985.1"/>
    <property type="molecule type" value="Genomic_DNA"/>
</dbReference>
<dbReference type="InterPro" id="IPR044672">
    <property type="entry name" value="MOCS2A"/>
</dbReference>
<organism evidence="4 5">
    <name type="scientific">Listeria grayi FSL F6-1183</name>
    <dbReference type="NCBI Taxonomy" id="1265827"/>
    <lineage>
        <taxon>Bacteria</taxon>
        <taxon>Bacillati</taxon>
        <taxon>Bacillota</taxon>
        <taxon>Bacilli</taxon>
        <taxon>Bacillales</taxon>
        <taxon>Listeriaceae</taxon>
        <taxon>Listeria</taxon>
    </lineage>
</organism>
<evidence type="ECO:0000256" key="2">
    <source>
        <dbReference type="ARBA" id="ARBA00024200"/>
    </source>
</evidence>
<gene>
    <name evidence="4" type="ORF">LMUR_07984</name>
</gene>
<comment type="similarity">
    <text evidence="2">Belongs to the MoaD family.</text>
</comment>